<gene>
    <name evidence="3" type="ORF">METZ01_LOCUS454949</name>
</gene>
<name>A0A383A4G6_9ZZZZ</name>
<evidence type="ECO:0000313" key="3">
    <source>
        <dbReference type="EMBL" id="SVE02095.1"/>
    </source>
</evidence>
<keyword evidence="1" id="KW-1133">Transmembrane helix</keyword>
<protein>
    <recommendedName>
        <fullName evidence="2">DUF2007 domain-containing protein</fullName>
    </recommendedName>
</protein>
<organism evidence="3">
    <name type="scientific">marine metagenome</name>
    <dbReference type="NCBI Taxonomy" id="408172"/>
    <lineage>
        <taxon>unclassified sequences</taxon>
        <taxon>metagenomes</taxon>
        <taxon>ecological metagenomes</taxon>
    </lineage>
</organism>
<accession>A0A383A4G6</accession>
<dbReference type="InterPro" id="IPR018551">
    <property type="entry name" value="DUF2007"/>
</dbReference>
<feature type="transmembrane region" description="Helical" evidence="1">
    <location>
        <begin position="21"/>
        <end position="39"/>
    </location>
</feature>
<feature type="domain" description="DUF2007" evidence="2">
    <location>
        <begin position="102"/>
        <end position="165"/>
    </location>
</feature>
<dbReference type="AlphaFoldDB" id="A0A383A4G6"/>
<evidence type="ECO:0000256" key="1">
    <source>
        <dbReference type="SAM" id="Phobius"/>
    </source>
</evidence>
<sequence>MRPSNRAAIANYHPSTAQGFMMLRWVAPFGAAILLIGWNRQLEDWQVMLTFATTLLVALMLQRLAPQQESLETSESNVVSLDEFRRQRQASAFEENRTGLQNVFESQYLHEAELIASMLENEGIPTHVFNRHNASILIHPMGEMQVKVLVPRDEMENAQALIDHFQNTITPEDSSIA</sequence>
<proteinExistence type="predicted"/>
<dbReference type="SUPFAM" id="SSF54913">
    <property type="entry name" value="GlnB-like"/>
    <property type="match status" value="1"/>
</dbReference>
<dbReference type="EMBL" id="UINC01188730">
    <property type="protein sequence ID" value="SVE02095.1"/>
    <property type="molecule type" value="Genomic_DNA"/>
</dbReference>
<evidence type="ECO:0000259" key="2">
    <source>
        <dbReference type="Pfam" id="PF09413"/>
    </source>
</evidence>
<dbReference type="InterPro" id="IPR011322">
    <property type="entry name" value="N-reg_PII-like_a/b"/>
</dbReference>
<dbReference type="Gene3D" id="3.30.70.790">
    <property type="entry name" value="UreE, C-terminal domain"/>
    <property type="match status" value="1"/>
</dbReference>
<keyword evidence="1" id="KW-0472">Membrane</keyword>
<reference evidence="3" key="1">
    <citation type="submission" date="2018-05" db="EMBL/GenBank/DDBJ databases">
        <authorList>
            <person name="Lanie J.A."/>
            <person name="Ng W.-L."/>
            <person name="Kazmierczak K.M."/>
            <person name="Andrzejewski T.M."/>
            <person name="Davidsen T.M."/>
            <person name="Wayne K.J."/>
            <person name="Tettelin H."/>
            <person name="Glass J.I."/>
            <person name="Rusch D."/>
            <person name="Podicherti R."/>
            <person name="Tsui H.-C.T."/>
            <person name="Winkler M.E."/>
        </authorList>
    </citation>
    <scope>NUCLEOTIDE SEQUENCE</scope>
</reference>
<keyword evidence="1" id="KW-0812">Transmembrane</keyword>
<dbReference type="Pfam" id="PF09413">
    <property type="entry name" value="DUF2007"/>
    <property type="match status" value="1"/>
</dbReference>